<reference evidence="2" key="1">
    <citation type="submission" date="2023-07" db="EMBL/GenBank/DDBJ databases">
        <authorList>
            <consortium name="CYATHOMIX"/>
        </authorList>
    </citation>
    <scope>NUCLEOTIDE SEQUENCE</scope>
    <source>
        <strain evidence="2">N/A</strain>
    </source>
</reference>
<dbReference type="Proteomes" id="UP001176961">
    <property type="component" value="Unassembled WGS sequence"/>
</dbReference>
<name>A0AA36GJR9_CYLNA</name>
<feature type="transmembrane region" description="Helical" evidence="1">
    <location>
        <begin position="6"/>
        <end position="28"/>
    </location>
</feature>
<gene>
    <name evidence="2" type="ORF">CYNAS_LOCUS4926</name>
</gene>
<organism evidence="2 3">
    <name type="scientific">Cylicocyclus nassatus</name>
    <name type="common">Nematode worm</name>
    <dbReference type="NCBI Taxonomy" id="53992"/>
    <lineage>
        <taxon>Eukaryota</taxon>
        <taxon>Metazoa</taxon>
        <taxon>Ecdysozoa</taxon>
        <taxon>Nematoda</taxon>
        <taxon>Chromadorea</taxon>
        <taxon>Rhabditida</taxon>
        <taxon>Rhabditina</taxon>
        <taxon>Rhabditomorpha</taxon>
        <taxon>Strongyloidea</taxon>
        <taxon>Strongylidae</taxon>
        <taxon>Cylicocyclus</taxon>
    </lineage>
</organism>
<evidence type="ECO:0000256" key="1">
    <source>
        <dbReference type="SAM" id="Phobius"/>
    </source>
</evidence>
<keyword evidence="1" id="KW-0812">Transmembrane</keyword>
<sequence>MKAGEIVLICLLFAALLVAFAILAFLLLKDRRRQRTRIAAPTQNVAKKEQTVTNGDLREIRNDDVYEEVY</sequence>
<evidence type="ECO:0000313" key="3">
    <source>
        <dbReference type="Proteomes" id="UP001176961"/>
    </source>
</evidence>
<accession>A0AA36GJR9</accession>
<proteinExistence type="predicted"/>
<keyword evidence="1" id="KW-0472">Membrane</keyword>
<keyword evidence="3" id="KW-1185">Reference proteome</keyword>
<evidence type="ECO:0000313" key="2">
    <source>
        <dbReference type="EMBL" id="CAJ0592943.1"/>
    </source>
</evidence>
<dbReference type="AlphaFoldDB" id="A0AA36GJR9"/>
<keyword evidence="1" id="KW-1133">Transmembrane helix</keyword>
<comment type="caution">
    <text evidence="2">The sequence shown here is derived from an EMBL/GenBank/DDBJ whole genome shotgun (WGS) entry which is preliminary data.</text>
</comment>
<protein>
    <submittedName>
        <fullName evidence="2">Uncharacterized protein</fullName>
    </submittedName>
</protein>
<dbReference type="EMBL" id="CATQJL010000112">
    <property type="protein sequence ID" value="CAJ0592943.1"/>
    <property type="molecule type" value="Genomic_DNA"/>
</dbReference>